<name>A0AAW1U3E8_9CUCU</name>
<dbReference type="EMBL" id="JARQZJ010000033">
    <property type="protein sequence ID" value="KAK9875503.1"/>
    <property type="molecule type" value="Genomic_DNA"/>
</dbReference>
<dbReference type="Proteomes" id="UP001431783">
    <property type="component" value="Unassembled WGS sequence"/>
</dbReference>
<evidence type="ECO:0000313" key="1">
    <source>
        <dbReference type="EMBL" id="KAK9875503.1"/>
    </source>
</evidence>
<comment type="caution">
    <text evidence="1">The sequence shown here is derived from an EMBL/GenBank/DDBJ whole genome shotgun (WGS) entry which is preliminary data.</text>
</comment>
<protein>
    <submittedName>
        <fullName evidence="1">Uncharacterized protein</fullName>
    </submittedName>
</protein>
<organism evidence="1 2">
    <name type="scientific">Henosepilachna vigintioctopunctata</name>
    <dbReference type="NCBI Taxonomy" id="420089"/>
    <lineage>
        <taxon>Eukaryota</taxon>
        <taxon>Metazoa</taxon>
        <taxon>Ecdysozoa</taxon>
        <taxon>Arthropoda</taxon>
        <taxon>Hexapoda</taxon>
        <taxon>Insecta</taxon>
        <taxon>Pterygota</taxon>
        <taxon>Neoptera</taxon>
        <taxon>Endopterygota</taxon>
        <taxon>Coleoptera</taxon>
        <taxon>Polyphaga</taxon>
        <taxon>Cucujiformia</taxon>
        <taxon>Coccinelloidea</taxon>
        <taxon>Coccinellidae</taxon>
        <taxon>Epilachninae</taxon>
        <taxon>Epilachnini</taxon>
        <taxon>Henosepilachna</taxon>
    </lineage>
</organism>
<gene>
    <name evidence="1" type="ORF">WA026_007897</name>
</gene>
<dbReference type="AlphaFoldDB" id="A0AAW1U3E8"/>
<evidence type="ECO:0000313" key="2">
    <source>
        <dbReference type="Proteomes" id="UP001431783"/>
    </source>
</evidence>
<accession>A0AAW1U3E8</accession>
<keyword evidence="2" id="KW-1185">Reference proteome</keyword>
<sequence>MPNIKRINDNKFNIDQFVNNLQTLNLNNSMATIQAAKEIANTLRQFSGRSEHSESFLNSADRFYERYGNFILCRPDLQTWPEVKQALKEKFGDKIDRHVLQQQFIFPTRNKTENISNFIERLKLTKMRLNLKINSDPHIDPQTKLSLIQQNEVTAITVLISNSNAELRTLLLLKNPKDIDEATSLVLNHSLMEQQINFRYQPWYRNANKFQQRPINHQRQNNFNSYRSQSFNNRTREWMPHFQNSNIPTYLNNQDQQSPIDFEHRNVQHNYPTNEKVFGNQRNVFAPNNLYKPSFKATPMSTTSRMPSARSNNVQNNHRKSYFAKTGPANFISEELTNIETTNSPPYKNNYTSEERYQTEYDDNDYLNYEQDFFPRQSSDRRNINLNNLSPNSLPSIEIKNPPIKLLIDTGCHPSSLRPYIAEKFFPDKIFRSETPIITCAGQSRSYSKAHIPIFDEFKRLNNTLHQTIEFVLFEFHDYFEIYYMIYYSTTKSIFRLNTELNLIPKTLKFLLTLQ</sequence>
<reference evidence="1 2" key="1">
    <citation type="submission" date="2023-03" db="EMBL/GenBank/DDBJ databases">
        <title>Genome insight into feeding habits of ladybird beetles.</title>
        <authorList>
            <person name="Li H.-S."/>
            <person name="Huang Y.-H."/>
            <person name="Pang H."/>
        </authorList>
    </citation>
    <scope>NUCLEOTIDE SEQUENCE [LARGE SCALE GENOMIC DNA]</scope>
    <source>
        <strain evidence="1">SYSU_2023b</strain>
        <tissue evidence="1">Whole body</tissue>
    </source>
</reference>
<proteinExistence type="predicted"/>